<comment type="caution">
    <text evidence="3">The sequence shown here is derived from an EMBL/GenBank/DDBJ whole genome shotgun (WGS) entry which is preliminary data.</text>
</comment>
<reference evidence="3 4" key="1">
    <citation type="submission" date="2013-12" db="EMBL/GenBank/DDBJ databases">
        <authorList>
            <person name="Zelazny A."/>
            <person name="Olivier K."/>
            <person name="Holland S."/>
            <person name="Lenaerts A."/>
            <person name="Ordway D."/>
            <person name="DeGroote M.A."/>
            <person name="Parker T."/>
            <person name="Sizemore C."/>
            <person name="Tallon L.J."/>
            <person name="Sadzewicz L.K."/>
            <person name="Sengamalay N."/>
            <person name="Fraser C.M."/>
            <person name="Hine E."/>
            <person name="Shefchek K.A."/>
            <person name="Das S.P."/>
            <person name="Tettelin H."/>
        </authorList>
    </citation>
    <scope>NUCLEOTIDE SEQUENCE [LARGE SCALE GENOMIC DNA]</scope>
    <source>
        <strain evidence="3 4">1948</strain>
    </source>
</reference>
<evidence type="ECO:0000313" key="4">
    <source>
        <dbReference type="Proteomes" id="UP000021210"/>
    </source>
</evidence>
<gene>
    <name evidence="3" type="ORF">I542_4921</name>
</gene>
<sequence>MTTELSAPTTGRGMRNRPFRTVRVAEVQQLCADAAAITFAVPDQYIDEFGFAPGQSITVRRNVDGVEQRRTYSICSPLGARPRIGVREVPGERAQGGWCTSCRPAMRSRSSRRPGTSLPMPRRRHITF</sequence>
<name>A0A829QPB6_9MYCO</name>
<dbReference type="Gene3D" id="2.40.30.10">
    <property type="entry name" value="Translation factors"/>
    <property type="match status" value="1"/>
</dbReference>
<dbReference type="InterPro" id="IPR017927">
    <property type="entry name" value="FAD-bd_FR_type"/>
</dbReference>
<organism evidence="3 4">
    <name type="scientific">Mycobacteroides abscessus 1948</name>
    <dbReference type="NCBI Taxonomy" id="1299323"/>
    <lineage>
        <taxon>Bacteria</taxon>
        <taxon>Bacillati</taxon>
        <taxon>Actinomycetota</taxon>
        <taxon>Actinomycetes</taxon>
        <taxon>Mycobacteriales</taxon>
        <taxon>Mycobacteriaceae</taxon>
        <taxon>Mycobacteroides</taxon>
        <taxon>Mycobacteroides abscessus</taxon>
    </lineage>
</organism>
<dbReference type="Proteomes" id="UP000021210">
    <property type="component" value="Unassembled WGS sequence"/>
</dbReference>
<dbReference type="AlphaFoldDB" id="A0A829QPB6"/>
<dbReference type="InterPro" id="IPR017938">
    <property type="entry name" value="Riboflavin_synthase-like_b-brl"/>
</dbReference>
<dbReference type="GO" id="GO:0016491">
    <property type="term" value="F:oxidoreductase activity"/>
    <property type="evidence" value="ECO:0007669"/>
    <property type="project" value="InterPro"/>
</dbReference>
<evidence type="ECO:0000256" key="1">
    <source>
        <dbReference type="SAM" id="MobiDB-lite"/>
    </source>
</evidence>
<dbReference type="PROSITE" id="PS51384">
    <property type="entry name" value="FAD_FR"/>
    <property type="match status" value="1"/>
</dbReference>
<evidence type="ECO:0000313" key="3">
    <source>
        <dbReference type="EMBL" id="EUA64745.1"/>
    </source>
</evidence>
<feature type="region of interest" description="Disordered" evidence="1">
    <location>
        <begin position="103"/>
        <end position="128"/>
    </location>
</feature>
<accession>A0A829QPB6</accession>
<dbReference type="EMBL" id="JAOH01000002">
    <property type="protein sequence ID" value="EUA64745.1"/>
    <property type="molecule type" value="Genomic_DNA"/>
</dbReference>
<dbReference type="GO" id="GO:0051537">
    <property type="term" value="F:2 iron, 2 sulfur cluster binding"/>
    <property type="evidence" value="ECO:0007669"/>
    <property type="project" value="UniProtKB-KW"/>
</dbReference>
<protein>
    <submittedName>
        <fullName evidence="3">Oxidoreductase FAD-binding domain protein</fullName>
    </submittedName>
</protein>
<evidence type="ECO:0000259" key="2">
    <source>
        <dbReference type="PROSITE" id="PS51384"/>
    </source>
</evidence>
<proteinExistence type="predicted"/>
<feature type="domain" description="FAD-binding FR-type" evidence="2">
    <location>
        <begin position="17"/>
        <end position="128"/>
    </location>
</feature>
<dbReference type="SUPFAM" id="SSF63380">
    <property type="entry name" value="Riboflavin synthase domain-like"/>
    <property type="match status" value="1"/>
</dbReference>